<dbReference type="Proteomes" id="UP000319143">
    <property type="component" value="Unassembled WGS sequence"/>
</dbReference>
<name>A0A5C6DK17_9BACT</name>
<comment type="caution">
    <text evidence="1">The sequence shown here is derived from an EMBL/GenBank/DDBJ whole genome shotgun (WGS) entry which is preliminary data.</text>
</comment>
<evidence type="ECO:0000313" key="2">
    <source>
        <dbReference type="Proteomes" id="UP000319143"/>
    </source>
</evidence>
<dbReference type="EMBL" id="SJPV01000005">
    <property type="protein sequence ID" value="TWU37180.1"/>
    <property type="molecule type" value="Genomic_DNA"/>
</dbReference>
<protein>
    <submittedName>
        <fullName evidence="1">Uncharacterized protein</fullName>
    </submittedName>
</protein>
<reference evidence="1 2" key="1">
    <citation type="submission" date="2019-02" db="EMBL/GenBank/DDBJ databases">
        <title>Deep-cultivation of Planctomycetes and their phenomic and genomic characterization uncovers novel biology.</title>
        <authorList>
            <person name="Wiegand S."/>
            <person name="Jogler M."/>
            <person name="Boedeker C."/>
            <person name="Pinto D."/>
            <person name="Vollmers J."/>
            <person name="Rivas-Marin E."/>
            <person name="Kohn T."/>
            <person name="Peeters S.H."/>
            <person name="Heuer A."/>
            <person name="Rast P."/>
            <person name="Oberbeckmann S."/>
            <person name="Bunk B."/>
            <person name="Jeske O."/>
            <person name="Meyerdierks A."/>
            <person name="Storesund J.E."/>
            <person name="Kallscheuer N."/>
            <person name="Luecker S."/>
            <person name="Lage O.M."/>
            <person name="Pohl T."/>
            <person name="Merkel B.J."/>
            <person name="Hornburger P."/>
            <person name="Mueller R.-W."/>
            <person name="Bruemmer F."/>
            <person name="Labrenz M."/>
            <person name="Spormann A.M."/>
            <person name="Op Den Camp H."/>
            <person name="Overmann J."/>
            <person name="Amann R."/>
            <person name="Jetten M.S.M."/>
            <person name="Mascher T."/>
            <person name="Medema M.H."/>
            <person name="Devos D.P."/>
            <person name="Kaster A.-K."/>
            <person name="Ovreas L."/>
            <person name="Rohde M."/>
            <person name="Galperin M.Y."/>
            <person name="Jogler C."/>
        </authorList>
    </citation>
    <scope>NUCLEOTIDE SEQUENCE [LARGE SCALE GENOMIC DNA]</scope>
    <source>
        <strain evidence="1 2">Poly41</strain>
    </source>
</reference>
<evidence type="ECO:0000313" key="1">
    <source>
        <dbReference type="EMBL" id="TWU37180.1"/>
    </source>
</evidence>
<keyword evidence="2" id="KW-1185">Reference proteome</keyword>
<sequence length="41" mass="4628">MANRNANLMRIIGYSRGKAQTNLSPCHTRGRAVFKSFFIEA</sequence>
<dbReference type="AlphaFoldDB" id="A0A5C6DK17"/>
<organism evidence="1 2">
    <name type="scientific">Novipirellula artificiosorum</name>
    <dbReference type="NCBI Taxonomy" id="2528016"/>
    <lineage>
        <taxon>Bacteria</taxon>
        <taxon>Pseudomonadati</taxon>
        <taxon>Planctomycetota</taxon>
        <taxon>Planctomycetia</taxon>
        <taxon>Pirellulales</taxon>
        <taxon>Pirellulaceae</taxon>
        <taxon>Novipirellula</taxon>
    </lineage>
</organism>
<proteinExistence type="predicted"/>
<accession>A0A5C6DK17</accession>
<gene>
    <name evidence="1" type="ORF">Poly41_33070</name>
</gene>